<accession>A0A9D8KG79</accession>
<name>A0A9D8KG79_9DELT</name>
<comment type="caution">
    <text evidence="2">The sequence shown here is derived from an EMBL/GenBank/DDBJ whole genome shotgun (WGS) entry which is preliminary data.</text>
</comment>
<dbReference type="Proteomes" id="UP000809273">
    <property type="component" value="Unassembled WGS sequence"/>
</dbReference>
<dbReference type="EMBL" id="JAFGIX010000053">
    <property type="protein sequence ID" value="MBN1573598.1"/>
    <property type="molecule type" value="Genomic_DNA"/>
</dbReference>
<protein>
    <submittedName>
        <fullName evidence="2">Uncharacterized protein</fullName>
    </submittedName>
</protein>
<evidence type="ECO:0000256" key="1">
    <source>
        <dbReference type="SAM" id="SignalP"/>
    </source>
</evidence>
<feature type="chain" id="PRO_5038538671" evidence="1">
    <location>
        <begin position="25"/>
        <end position="549"/>
    </location>
</feature>
<dbReference type="SUPFAM" id="SSF56935">
    <property type="entry name" value="Porins"/>
    <property type="match status" value="1"/>
</dbReference>
<sequence length="549" mass="65214">MKKTSVIFGALAVLIFLYSSSAGAIQWDDGRLTVDYSIEVYHEQVYGNVTRSSLDVHKKDKDNWQYNEEFRLKLDQNISDNLNLDFFFYGRHTTDKELTNWRWKLLQAYLRLYGDDYEFAVGDISEYYSKYTFRNTFLGAKAWYRPVPEFRIMALGGRNRESELDTFEHSFGSVRLEFAPLPDYSLGATWIHTEITKLCGETYVTDYSNDVWALDTELRFLKRKLLIRGEGALSYYEEDRNNPLTDEVQGWAVWARADYRPIRKLKLSFEYERVDPMFYTVMGTASPDRESFKGMINYNPSPEWKFWGKYRHYRNALLSKSDVDFRTNTYYSELGATYRPFYDDDIYFKYLKLDLELDHTHRMSEDHPKFPKTTDYETYRLKLMASNRYKNMYYSLEYRLRYLDDHRPDEADTVNNTIRANWRYNFNALNLGWALGLGAGFDLKRTLEKVPTPKTYFDTTTILHAGLGVNYEPTKTNLKAYYDASFTNREQGDDTRRNVTEVAIEQVLYENEIFKSIVGASYKNVDYWSHDYTERYGENIYMFNFSLHF</sequence>
<gene>
    <name evidence="2" type="ORF">JW984_10420</name>
</gene>
<keyword evidence="1" id="KW-0732">Signal</keyword>
<dbReference type="AlphaFoldDB" id="A0A9D8KG79"/>
<organism evidence="2 3">
    <name type="scientific">Candidatus Zymogenus saltonus</name>
    <dbReference type="NCBI Taxonomy" id="2844893"/>
    <lineage>
        <taxon>Bacteria</taxon>
        <taxon>Deltaproteobacteria</taxon>
        <taxon>Candidatus Zymogenia</taxon>
        <taxon>Candidatus Zymogeniales</taxon>
        <taxon>Candidatus Zymogenaceae</taxon>
        <taxon>Candidatus Zymogenus</taxon>
    </lineage>
</organism>
<reference evidence="2" key="2">
    <citation type="submission" date="2021-01" db="EMBL/GenBank/DDBJ databases">
        <authorList>
            <person name="Hahn C.R."/>
            <person name="Youssef N.H."/>
            <person name="Elshahed M."/>
        </authorList>
    </citation>
    <scope>NUCLEOTIDE SEQUENCE</scope>
    <source>
        <strain evidence="2">Zod_Metabat.24</strain>
    </source>
</reference>
<reference evidence="2" key="1">
    <citation type="journal article" date="2021" name="Environ. Microbiol.">
        <title>Genomic characterization of three novel Desulfobacterota classes expand the metabolic and phylogenetic diversity of the phylum.</title>
        <authorList>
            <person name="Murphy C.L."/>
            <person name="Biggerstaff J."/>
            <person name="Eichhorn A."/>
            <person name="Ewing E."/>
            <person name="Shahan R."/>
            <person name="Soriano D."/>
            <person name="Stewart S."/>
            <person name="VanMol K."/>
            <person name="Walker R."/>
            <person name="Walters P."/>
            <person name="Elshahed M.S."/>
            <person name="Youssef N.H."/>
        </authorList>
    </citation>
    <scope>NUCLEOTIDE SEQUENCE</scope>
    <source>
        <strain evidence="2">Zod_Metabat.24</strain>
    </source>
</reference>
<proteinExistence type="predicted"/>
<evidence type="ECO:0000313" key="3">
    <source>
        <dbReference type="Proteomes" id="UP000809273"/>
    </source>
</evidence>
<evidence type="ECO:0000313" key="2">
    <source>
        <dbReference type="EMBL" id="MBN1573598.1"/>
    </source>
</evidence>
<feature type="signal peptide" evidence="1">
    <location>
        <begin position="1"/>
        <end position="24"/>
    </location>
</feature>